<evidence type="ECO:0000313" key="2">
    <source>
        <dbReference type="Proteomes" id="UP000076503"/>
    </source>
</evidence>
<comment type="caution">
    <text evidence="1">The sequence shown here is derived from an EMBL/GenBank/DDBJ whole genome shotgun (WGS) entry which is preliminary data.</text>
</comment>
<evidence type="ECO:0000313" key="1">
    <source>
        <dbReference type="EMBL" id="KZN56546.1"/>
    </source>
</evidence>
<dbReference type="Proteomes" id="UP000076503">
    <property type="component" value="Unassembled WGS sequence"/>
</dbReference>
<accession>A0A161YBU9</accession>
<protein>
    <submittedName>
        <fullName evidence="1">Uncharacterized protein</fullName>
    </submittedName>
</protein>
<name>A0A161YBU9_9GAMM</name>
<sequence>MNGRILTKVSPYFSMKTKKGSLSCLLKLEFNLCD</sequence>
<organism evidence="1 2">
    <name type="scientific">Pseudoalteromonas luteoviolacea H33</name>
    <dbReference type="NCBI Taxonomy" id="1365251"/>
    <lineage>
        <taxon>Bacteria</taxon>
        <taxon>Pseudomonadati</taxon>
        <taxon>Pseudomonadota</taxon>
        <taxon>Gammaproteobacteria</taxon>
        <taxon>Alteromonadales</taxon>
        <taxon>Pseudoalteromonadaceae</taxon>
        <taxon>Pseudoalteromonas</taxon>
    </lineage>
</organism>
<gene>
    <name evidence="1" type="ORF">N476_00290</name>
</gene>
<dbReference type="EMBL" id="AUXZ01000001">
    <property type="protein sequence ID" value="KZN56546.1"/>
    <property type="molecule type" value="Genomic_DNA"/>
</dbReference>
<proteinExistence type="predicted"/>
<reference evidence="1 2" key="1">
    <citation type="submission" date="2013-07" db="EMBL/GenBank/DDBJ databases">
        <title>Comparative Genomic and Metabolomic Analysis of Twelve Strains of Pseudoalteromonas luteoviolacea.</title>
        <authorList>
            <person name="Vynne N.G."/>
            <person name="Mansson M."/>
            <person name="Gram L."/>
        </authorList>
    </citation>
    <scope>NUCLEOTIDE SEQUENCE [LARGE SCALE GENOMIC DNA]</scope>
    <source>
        <strain evidence="1 2">H33</strain>
    </source>
</reference>
<dbReference type="AlphaFoldDB" id="A0A161YBU9"/>